<dbReference type="Ensembl" id="ENSCSAVT00000012377.1">
    <property type="protein sequence ID" value="ENSCSAVP00000012235.1"/>
    <property type="gene ID" value="ENSCSAVG00000007200.1"/>
</dbReference>
<name>H2Z3S3_CIOSA</name>
<reference evidence="1" key="2">
    <citation type="submission" date="2025-08" db="UniProtKB">
        <authorList>
            <consortium name="Ensembl"/>
        </authorList>
    </citation>
    <scope>IDENTIFICATION</scope>
</reference>
<accession>H2Z3S3</accession>
<dbReference type="AlphaFoldDB" id="H2Z3S3"/>
<reference evidence="1" key="3">
    <citation type="submission" date="2025-09" db="UniProtKB">
        <authorList>
            <consortium name="Ensembl"/>
        </authorList>
    </citation>
    <scope>IDENTIFICATION</scope>
</reference>
<protein>
    <submittedName>
        <fullName evidence="1">Uncharacterized protein</fullName>
    </submittedName>
</protein>
<evidence type="ECO:0000313" key="2">
    <source>
        <dbReference type="Proteomes" id="UP000007875"/>
    </source>
</evidence>
<dbReference type="InParanoid" id="H2Z3S3"/>
<proteinExistence type="predicted"/>
<keyword evidence="2" id="KW-1185">Reference proteome</keyword>
<sequence>MREGHRVTSAINQLRQQSNSKLFTMNSDLERPKDAMLYTKALGAVLSFRSWWMGIRLSGLIHGYRWIPHAHCLVDITNT</sequence>
<dbReference type="Proteomes" id="UP000007875">
    <property type="component" value="Unassembled WGS sequence"/>
</dbReference>
<organism evidence="1 2">
    <name type="scientific">Ciona savignyi</name>
    <name type="common">Pacific transparent sea squirt</name>
    <dbReference type="NCBI Taxonomy" id="51511"/>
    <lineage>
        <taxon>Eukaryota</taxon>
        <taxon>Metazoa</taxon>
        <taxon>Chordata</taxon>
        <taxon>Tunicata</taxon>
        <taxon>Ascidiacea</taxon>
        <taxon>Phlebobranchia</taxon>
        <taxon>Cionidae</taxon>
        <taxon>Ciona</taxon>
    </lineage>
</organism>
<dbReference type="HOGENOM" id="CLU_2605338_0_0_1"/>
<reference evidence="2" key="1">
    <citation type="submission" date="2003-08" db="EMBL/GenBank/DDBJ databases">
        <authorList>
            <person name="Birren B."/>
            <person name="Nusbaum C."/>
            <person name="Abebe A."/>
            <person name="Abouelleil A."/>
            <person name="Adekoya E."/>
            <person name="Ait-zahra M."/>
            <person name="Allen N."/>
            <person name="Allen T."/>
            <person name="An P."/>
            <person name="Anderson M."/>
            <person name="Anderson S."/>
            <person name="Arachchi H."/>
            <person name="Armbruster J."/>
            <person name="Bachantsang P."/>
            <person name="Baldwin J."/>
            <person name="Barry A."/>
            <person name="Bayul T."/>
            <person name="Blitshsteyn B."/>
            <person name="Bloom T."/>
            <person name="Blye J."/>
            <person name="Boguslavskiy L."/>
            <person name="Borowsky M."/>
            <person name="Boukhgalter B."/>
            <person name="Brunache A."/>
            <person name="Butler J."/>
            <person name="Calixte N."/>
            <person name="Calvo S."/>
            <person name="Camarata J."/>
            <person name="Campo K."/>
            <person name="Chang J."/>
            <person name="Cheshatsang Y."/>
            <person name="Citroen M."/>
            <person name="Collymore A."/>
            <person name="Considine T."/>
            <person name="Cook A."/>
            <person name="Cooke P."/>
            <person name="Corum B."/>
            <person name="Cuomo C."/>
            <person name="David R."/>
            <person name="Dawoe T."/>
            <person name="Degray S."/>
            <person name="Dodge S."/>
            <person name="Dooley K."/>
            <person name="Dorje P."/>
            <person name="Dorjee K."/>
            <person name="Dorris L."/>
            <person name="Duffey N."/>
            <person name="Dupes A."/>
            <person name="Elkins T."/>
            <person name="Engels R."/>
            <person name="Erickson J."/>
            <person name="Farina A."/>
            <person name="Faro S."/>
            <person name="Ferreira P."/>
            <person name="Fischer H."/>
            <person name="Fitzgerald M."/>
            <person name="Foley K."/>
            <person name="Gage D."/>
            <person name="Galagan J."/>
            <person name="Gearin G."/>
            <person name="Gnerre S."/>
            <person name="Gnirke A."/>
            <person name="Goyette A."/>
            <person name="Graham J."/>
            <person name="Grandbois E."/>
            <person name="Gyaltsen K."/>
            <person name="Hafez N."/>
            <person name="Hagopian D."/>
            <person name="Hagos B."/>
            <person name="Hall J."/>
            <person name="Hatcher B."/>
            <person name="Heller A."/>
            <person name="Higgins H."/>
            <person name="Honan T."/>
            <person name="Horn A."/>
            <person name="Houde N."/>
            <person name="Hughes L."/>
            <person name="Hulme W."/>
            <person name="Husby E."/>
            <person name="Iliev I."/>
            <person name="Jaffe D."/>
            <person name="Jones C."/>
            <person name="Kamal M."/>
            <person name="Kamat A."/>
            <person name="Kamvysselis M."/>
            <person name="Karlsson E."/>
            <person name="Kells C."/>
            <person name="Kieu A."/>
            <person name="Kisner P."/>
            <person name="Kodira C."/>
            <person name="Kulbokas E."/>
            <person name="Labutti K."/>
            <person name="Lama D."/>
            <person name="Landers T."/>
            <person name="Leger J."/>
            <person name="Levine S."/>
            <person name="Lewis D."/>
            <person name="Lewis T."/>
            <person name="Lindblad-toh K."/>
            <person name="Liu X."/>
            <person name="Lokyitsang T."/>
            <person name="Lokyitsang Y."/>
            <person name="Lucien O."/>
            <person name="Lui A."/>
            <person name="Ma L.J."/>
            <person name="Mabbitt R."/>
            <person name="Macdonald J."/>
            <person name="Maclean C."/>
            <person name="Major J."/>
            <person name="Manning J."/>
            <person name="Marabella R."/>
            <person name="Maru K."/>
            <person name="Matthews C."/>
            <person name="Mauceli E."/>
            <person name="Mccarthy M."/>
            <person name="Mcdonough S."/>
            <person name="Mcghee T."/>
            <person name="Meldrim J."/>
            <person name="Meneus L."/>
            <person name="Mesirov J."/>
            <person name="Mihalev A."/>
            <person name="Mihova T."/>
            <person name="Mikkelsen T."/>
            <person name="Mlenga V."/>
            <person name="Moru K."/>
            <person name="Mozes J."/>
            <person name="Mulrain L."/>
            <person name="Munson G."/>
            <person name="Naylor J."/>
            <person name="Newes C."/>
            <person name="Nguyen C."/>
            <person name="Nguyen N."/>
            <person name="Nguyen T."/>
            <person name="Nicol R."/>
            <person name="Nielsen C."/>
            <person name="Nizzari M."/>
            <person name="Norbu C."/>
            <person name="Norbu N."/>
            <person name="O'donnell P."/>
            <person name="Okoawo O."/>
            <person name="O'leary S."/>
            <person name="Omotosho B."/>
            <person name="O'neill K."/>
            <person name="Osman S."/>
            <person name="Parker S."/>
            <person name="Perrin D."/>
            <person name="Phunkhang P."/>
            <person name="Piqani B."/>
            <person name="Purcell S."/>
            <person name="Rachupka T."/>
            <person name="Ramasamy U."/>
            <person name="Rameau R."/>
            <person name="Ray V."/>
            <person name="Raymond C."/>
            <person name="Retta R."/>
            <person name="Richardson S."/>
            <person name="Rise C."/>
            <person name="Rodriguez J."/>
            <person name="Rogers J."/>
            <person name="Rogov P."/>
            <person name="Rutman M."/>
            <person name="Schupbach R."/>
            <person name="Seaman C."/>
            <person name="Settipalli S."/>
            <person name="Sharpe T."/>
            <person name="Sheridan J."/>
            <person name="Sherpa N."/>
            <person name="Shi J."/>
            <person name="Smirnov S."/>
            <person name="Smith C."/>
            <person name="Sougnez C."/>
            <person name="Spencer B."/>
            <person name="Stalker J."/>
            <person name="Stange-thomann N."/>
            <person name="Stavropoulos S."/>
            <person name="Stetson K."/>
            <person name="Stone C."/>
            <person name="Stone S."/>
            <person name="Stubbs M."/>
            <person name="Talamas J."/>
            <person name="Tchuinga P."/>
            <person name="Tenzing P."/>
            <person name="Tesfaye S."/>
            <person name="Theodore J."/>
            <person name="Thoulutsang Y."/>
            <person name="Topham K."/>
            <person name="Towey S."/>
            <person name="Tsamla T."/>
            <person name="Tsomo N."/>
            <person name="Vallee D."/>
            <person name="Vassiliev H."/>
            <person name="Venkataraman V."/>
            <person name="Vinson J."/>
            <person name="Vo A."/>
            <person name="Wade C."/>
            <person name="Wang S."/>
            <person name="Wangchuk T."/>
            <person name="Wangdi T."/>
            <person name="Whittaker C."/>
            <person name="Wilkinson J."/>
            <person name="Wu Y."/>
            <person name="Wyman D."/>
            <person name="Yadav S."/>
            <person name="Yang S."/>
            <person name="Yang X."/>
            <person name="Yeager S."/>
            <person name="Yee E."/>
            <person name="Young G."/>
            <person name="Zainoun J."/>
            <person name="Zembeck L."/>
            <person name="Zimmer A."/>
            <person name="Zody M."/>
            <person name="Lander E."/>
        </authorList>
    </citation>
    <scope>NUCLEOTIDE SEQUENCE [LARGE SCALE GENOMIC DNA]</scope>
</reference>
<evidence type="ECO:0000313" key="1">
    <source>
        <dbReference type="Ensembl" id="ENSCSAVP00000012235.1"/>
    </source>
</evidence>